<dbReference type="GO" id="GO:0003700">
    <property type="term" value="F:DNA-binding transcription factor activity"/>
    <property type="evidence" value="ECO:0007669"/>
    <property type="project" value="InterPro"/>
</dbReference>
<dbReference type="GO" id="GO:0003677">
    <property type="term" value="F:DNA binding"/>
    <property type="evidence" value="ECO:0007669"/>
    <property type="project" value="UniProtKB-KW"/>
</dbReference>
<dbReference type="InterPro" id="IPR036388">
    <property type="entry name" value="WH-like_DNA-bd_sf"/>
</dbReference>
<evidence type="ECO:0000256" key="4">
    <source>
        <dbReference type="SAM" id="MobiDB-lite"/>
    </source>
</evidence>
<dbReference type="Pfam" id="PF07729">
    <property type="entry name" value="FCD"/>
    <property type="match status" value="1"/>
</dbReference>
<accession>A0A7W6FQN0</accession>
<sequence>MARSGSDDDDAKRSVASLVYDRISARITSGDFGANERLTEAELVKELGVSRGAVREAMSKLAADGLIEIELNKGAIVQAITRKDMSDFLQVRALYESFAARLAAKRIDEPGSRELVHSVIEDYGALIDNPNSDALVDVDARYHSVIMDLSGNGIMAAEWRRLRRSRYRVAYIRSLTQAEIIEAAERDRETLYAILDGDAELAASCAERNVTMTNRRIQRLPNEQFDAIFNPSGKRKSGGGRLGRGRKAAASADS</sequence>
<feature type="region of interest" description="Disordered" evidence="4">
    <location>
        <begin position="227"/>
        <end position="254"/>
    </location>
</feature>
<dbReference type="CDD" id="cd07377">
    <property type="entry name" value="WHTH_GntR"/>
    <property type="match status" value="1"/>
</dbReference>
<keyword evidence="1" id="KW-0805">Transcription regulation</keyword>
<dbReference type="SUPFAM" id="SSF46785">
    <property type="entry name" value="Winged helix' DNA-binding domain"/>
    <property type="match status" value="1"/>
</dbReference>
<dbReference type="InterPro" id="IPR011711">
    <property type="entry name" value="GntR_C"/>
</dbReference>
<dbReference type="RefSeq" id="WP_188072571.1">
    <property type="nucleotide sequence ID" value="NZ_BSPS01000023.1"/>
</dbReference>
<evidence type="ECO:0000256" key="2">
    <source>
        <dbReference type="ARBA" id="ARBA00023125"/>
    </source>
</evidence>
<name>A0A7W6FQN0_9SPHN</name>
<evidence type="ECO:0000313" key="6">
    <source>
        <dbReference type="EMBL" id="MBB3927073.1"/>
    </source>
</evidence>
<dbReference type="Pfam" id="PF00392">
    <property type="entry name" value="GntR"/>
    <property type="match status" value="1"/>
</dbReference>
<keyword evidence="3" id="KW-0804">Transcription</keyword>
<dbReference type="SUPFAM" id="SSF48008">
    <property type="entry name" value="GntR ligand-binding domain-like"/>
    <property type="match status" value="1"/>
</dbReference>
<comment type="caution">
    <text evidence="6">The sequence shown here is derived from an EMBL/GenBank/DDBJ whole genome shotgun (WGS) entry which is preliminary data.</text>
</comment>
<feature type="domain" description="HTH gntR-type" evidence="5">
    <location>
        <begin position="13"/>
        <end position="80"/>
    </location>
</feature>
<dbReference type="InterPro" id="IPR000524">
    <property type="entry name" value="Tscrpt_reg_HTH_GntR"/>
</dbReference>
<dbReference type="PROSITE" id="PS50949">
    <property type="entry name" value="HTH_GNTR"/>
    <property type="match status" value="1"/>
</dbReference>
<dbReference type="SMART" id="SM00895">
    <property type="entry name" value="FCD"/>
    <property type="match status" value="1"/>
</dbReference>
<evidence type="ECO:0000256" key="1">
    <source>
        <dbReference type="ARBA" id="ARBA00023015"/>
    </source>
</evidence>
<gene>
    <name evidence="6" type="ORF">GGR43_002796</name>
</gene>
<dbReference type="SMART" id="SM00345">
    <property type="entry name" value="HTH_GNTR"/>
    <property type="match status" value="1"/>
</dbReference>
<evidence type="ECO:0000313" key="7">
    <source>
        <dbReference type="Proteomes" id="UP000571950"/>
    </source>
</evidence>
<dbReference type="Gene3D" id="1.10.10.10">
    <property type="entry name" value="Winged helix-like DNA-binding domain superfamily/Winged helix DNA-binding domain"/>
    <property type="match status" value="1"/>
</dbReference>
<organism evidence="6 7">
    <name type="scientific">Sphingobium jiangsuense</name>
    <dbReference type="NCBI Taxonomy" id="870476"/>
    <lineage>
        <taxon>Bacteria</taxon>
        <taxon>Pseudomonadati</taxon>
        <taxon>Pseudomonadota</taxon>
        <taxon>Alphaproteobacteria</taxon>
        <taxon>Sphingomonadales</taxon>
        <taxon>Sphingomonadaceae</taxon>
        <taxon>Sphingobium</taxon>
    </lineage>
</organism>
<dbReference type="Proteomes" id="UP000571950">
    <property type="component" value="Unassembled WGS sequence"/>
</dbReference>
<dbReference type="AlphaFoldDB" id="A0A7W6FQN0"/>
<evidence type="ECO:0000259" key="5">
    <source>
        <dbReference type="PROSITE" id="PS50949"/>
    </source>
</evidence>
<dbReference type="InterPro" id="IPR036390">
    <property type="entry name" value="WH_DNA-bd_sf"/>
</dbReference>
<proteinExistence type="predicted"/>
<keyword evidence="7" id="KW-1185">Reference proteome</keyword>
<evidence type="ECO:0000256" key="3">
    <source>
        <dbReference type="ARBA" id="ARBA00023163"/>
    </source>
</evidence>
<dbReference type="PANTHER" id="PTHR43537">
    <property type="entry name" value="TRANSCRIPTIONAL REGULATOR, GNTR FAMILY"/>
    <property type="match status" value="1"/>
</dbReference>
<dbReference type="InterPro" id="IPR008920">
    <property type="entry name" value="TF_FadR/GntR_C"/>
</dbReference>
<keyword evidence="2 6" id="KW-0238">DNA-binding</keyword>
<reference evidence="6 7" key="1">
    <citation type="submission" date="2020-08" db="EMBL/GenBank/DDBJ databases">
        <title>Genomic Encyclopedia of Type Strains, Phase IV (KMG-IV): sequencing the most valuable type-strain genomes for metagenomic binning, comparative biology and taxonomic classification.</title>
        <authorList>
            <person name="Goeker M."/>
        </authorList>
    </citation>
    <scope>NUCLEOTIDE SEQUENCE [LARGE SCALE GENOMIC DNA]</scope>
    <source>
        <strain evidence="6 7">DSM 26189</strain>
    </source>
</reference>
<dbReference type="EMBL" id="JACIDT010000009">
    <property type="protein sequence ID" value="MBB3927073.1"/>
    <property type="molecule type" value="Genomic_DNA"/>
</dbReference>
<feature type="compositionally biased region" description="Basic residues" evidence="4">
    <location>
        <begin position="233"/>
        <end position="247"/>
    </location>
</feature>
<dbReference type="PRINTS" id="PR00035">
    <property type="entry name" value="HTHGNTR"/>
</dbReference>
<dbReference type="PANTHER" id="PTHR43537:SF5">
    <property type="entry name" value="UXU OPERON TRANSCRIPTIONAL REGULATOR"/>
    <property type="match status" value="1"/>
</dbReference>
<dbReference type="Gene3D" id="1.20.120.530">
    <property type="entry name" value="GntR ligand-binding domain-like"/>
    <property type="match status" value="1"/>
</dbReference>
<protein>
    <submittedName>
        <fullName evidence="6">DNA-binding GntR family transcriptional regulator</fullName>
    </submittedName>
</protein>